<evidence type="ECO:0000313" key="3">
    <source>
        <dbReference type="EMBL" id="MDR7151540.1"/>
    </source>
</evidence>
<dbReference type="PANTHER" id="PTHR47307:SF2">
    <property type="entry name" value="GLUTATHIONE-REGULATED POTASSIUM-EFFLUX SYSTEM ANCILLARY PROTEIN KEFF"/>
    <property type="match status" value="1"/>
</dbReference>
<evidence type="ECO:0000313" key="4">
    <source>
        <dbReference type="Proteomes" id="UP001265700"/>
    </source>
</evidence>
<dbReference type="Pfam" id="PF02525">
    <property type="entry name" value="Flavodoxin_2"/>
    <property type="match status" value="1"/>
</dbReference>
<dbReference type="EMBL" id="JAVDWU010000007">
    <property type="protein sequence ID" value="MDR7151540.1"/>
    <property type="molecule type" value="Genomic_DNA"/>
</dbReference>
<gene>
    <name evidence="3" type="ORF">J2W49_003516</name>
</gene>
<protein>
    <submittedName>
        <fullName evidence="3">Glutathione-regulated potassium-efflux system ancillary protein KefF</fullName>
    </submittedName>
</protein>
<feature type="domain" description="Flavodoxin-like fold" evidence="2">
    <location>
        <begin position="3"/>
        <end position="171"/>
    </location>
</feature>
<reference evidence="3 4" key="1">
    <citation type="submission" date="2023-07" db="EMBL/GenBank/DDBJ databases">
        <title>Sorghum-associated microbial communities from plants grown in Nebraska, USA.</title>
        <authorList>
            <person name="Schachtman D."/>
        </authorList>
    </citation>
    <scope>NUCLEOTIDE SEQUENCE [LARGE SCALE GENOMIC DNA]</scope>
    <source>
        <strain evidence="3 4">4249</strain>
    </source>
</reference>
<keyword evidence="4" id="KW-1185">Reference proteome</keyword>
<evidence type="ECO:0000259" key="2">
    <source>
        <dbReference type="Pfam" id="PF02525"/>
    </source>
</evidence>
<dbReference type="InterPro" id="IPR029039">
    <property type="entry name" value="Flavoprotein-like_sf"/>
</dbReference>
<dbReference type="PANTHER" id="PTHR47307">
    <property type="entry name" value="GLUTATHIONE-REGULATED POTASSIUM-EFFLUX SYSTEM ANCILLARY PROTEIN KEFG"/>
    <property type="match status" value="1"/>
</dbReference>
<evidence type="ECO:0000256" key="1">
    <source>
        <dbReference type="ARBA" id="ARBA00023002"/>
    </source>
</evidence>
<dbReference type="RefSeq" id="WP_310319097.1">
    <property type="nucleotide sequence ID" value="NZ_JAVDWU010000007.1"/>
</dbReference>
<dbReference type="Gene3D" id="3.40.50.360">
    <property type="match status" value="1"/>
</dbReference>
<sequence>MPTTLVIHAHPRPGHSVVTQALFDALAPLDHTALRSLYTLYPDFDIDVAAEQEALSRADLIIWLAPVHWYSVPALMKHWFDQVLTHGWAYGHGAQALRGKTVWWVASAGGAEATYAPGGAHMRPFADYVAPIEHTARFCGMHWLPPFVVHGGHSCSTQQIDDARAEVVQRLNHHLAQMPARPSPEAQP</sequence>
<name>A0ABU1WQH2_9BURK</name>
<dbReference type="InterPro" id="IPR046980">
    <property type="entry name" value="KefG/KefF"/>
</dbReference>
<comment type="caution">
    <text evidence="3">The sequence shown here is derived from an EMBL/GenBank/DDBJ whole genome shotgun (WGS) entry which is preliminary data.</text>
</comment>
<keyword evidence="1" id="KW-0560">Oxidoreductase</keyword>
<proteinExistence type="predicted"/>
<dbReference type="SUPFAM" id="SSF52218">
    <property type="entry name" value="Flavoproteins"/>
    <property type="match status" value="1"/>
</dbReference>
<organism evidence="3 4">
    <name type="scientific">Hydrogenophaga palleronii</name>
    <dbReference type="NCBI Taxonomy" id="65655"/>
    <lineage>
        <taxon>Bacteria</taxon>
        <taxon>Pseudomonadati</taxon>
        <taxon>Pseudomonadota</taxon>
        <taxon>Betaproteobacteria</taxon>
        <taxon>Burkholderiales</taxon>
        <taxon>Comamonadaceae</taxon>
        <taxon>Hydrogenophaga</taxon>
    </lineage>
</organism>
<dbReference type="Proteomes" id="UP001265700">
    <property type="component" value="Unassembled WGS sequence"/>
</dbReference>
<accession>A0ABU1WQH2</accession>
<dbReference type="InterPro" id="IPR003680">
    <property type="entry name" value="Flavodoxin_fold"/>
</dbReference>